<dbReference type="Proteomes" id="UP000185024">
    <property type="component" value="Unassembled WGS sequence"/>
</dbReference>
<evidence type="ECO:0000313" key="7">
    <source>
        <dbReference type="Proteomes" id="UP000501053"/>
    </source>
</evidence>
<organism evidence="1 8">
    <name type="scientific">Vreelandella aquamarina</name>
    <dbReference type="NCBI Taxonomy" id="77097"/>
    <lineage>
        <taxon>Bacteria</taxon>
        <taxon>Pseudomonadati</taxon>
        <taxon>Pseudomonadota</taxon>
        <taxon>Gammaproteobacteria</taxon>
        <taxon>Oceanospirillales</taxon>
        <taxon>Halomonadaceae</taxon>
        <taxon>Vreelandella</taxon>
    </lineage>
</organism>
<evidence type="ECO:0000313" key="5">
    <source>
        <dbReference type="Proteomes" id="UP000185024"/>
    </source>
</evidence>
<evidence type="ECO:0000313" key="2">
    <source>
        <dbReference type="EMBL" id="BCB71279.1"/>
    </source>
</evidence>
<dbReference type="EMBL" id="FODB01000068">
    <property type="protein sequence ID" value="SEO30707.1"/>
    <property type="molecule type" value="Genomic_DNA"/>
</dbReference>
<keyword evidence="7" id="KW-1185">Reference proteome</keyword>
<proteinExistence type="predicted"/>
<evidence type="ECO:0000313" key="4">
    <source>
        <dbReference type="EMBL" id="SIN69502.1"/>
    </source>
</evidence>
<sequence>MDVRTFGELIDWTRQLHEHLAACLAHCADIHEEERARMLLNYLAAQEAEMQRVVARFEQTVDAKALKTYVYDYLEHKPIRTHRTCDAPYSTLSVDDICREVFDFHEQTINLYRTLVGKAEIPEAKELLDSLLALEEHEAMRLVRQTGRMNDV</sequence>
<protein>
    <submittedName>
        <fullName evidence="1">Uncharacterized protein</fullName>
    </submittedName>
</protein>
<dbReference type="Proteomes" id="UP000199493">
    <property type="component" value="Unassembled WGS sequence"/>
</dbReference>
<evidence type="ECO:0000313" key="1">
    <source>
        <dbReference type="EMBL" id="BCA90865.1"/>
    </source>
</evidence>
<dbReference type="GeneID" id="97278104"/>
<reference evidence="2 7" key="4">
    <citation type="submission" date="2020-03" db="EMBL/GenBank/DDBJ databases">
        <title>Complete Genome Sequence of Halomonas meridiana strain Eplume2, isolated from hydrothermal-plume in the north east Pacific Ocean.</title>
        <authorList>
            <person name="Kurihara Y."/>
            <person name="Kawai S."/>
            <person name="Sakai A."/>
            <person name="Galipon J."/>
            <person name="Arakawa K."/>
        </authorList>
    </citation>
    <scope>NUCLEOTIDE SEQUENCE [LARGE SCALE GENOMIC DNA]</scope>
    <source>
        <strain evidence="2 7">Eplume2</strain>
    </source>
</reference>
<reference evidence="4 5" key="2">
    <citation type="submission" date="2016-11" db="EMBL/GenBank/DDBJ databases">
        <authorList>
            <person name="Jaros S."/>
            <person name="Januszkiewicz K."/>
            <person name="Wedrychowicz H."/>
        </authorList>
    </citation>
    <scope>NUCLEOTIDE SEQUENCE [LARGE SCALE GENOMIC DNA]</scope>
    <source>
        <strain evidence="4 5">ACAM 239</strain>
    </source>
</reference>
<dbReference type="EMBL" id="AP022821">
    <property type="protein sequence ID" value="BCA90865.1"/>
    <property type="molecule type" value="Genomic_DNA"/>
</dbReference>
<evidence type="ECO:0000313" key="6">
    <source>
        <dbReference type="Proteomes" id="UP000199493"/>
    </source>
</evidence>
<dbReference type="RefSeq" id="WP_044630612.1">
    <property type="nucleotide sequence ID" value="NZ_AP022821.1"/>
</dbReference>
<dbReference type="EMBL" id="AP022869">
    <property type="protein sequence ID" value="BCB71279.1"/>
    <property type="molecule type" value="Genomic_DNA"/>
</dbReference>
<dbReference type="EMBL" id="FSQX01000001">
    <property type="protein sequence ID" value="SIN69502.1"/>
    <property type="molecule type" value="Genomic_DNA"/>
</dbReference>
<evidence type="ECO:0000313" key="8">
    <source>
        <dbReference type="Proteomes" id="UP000503197"/>
    </source>
</evidence>
<gene>
    <name evidence="2" type="ORF">HMEPL2_16300</name>
    <name evidence="1" type="ORF">HMSLTHF_06400</name>
    <name evidence="3" type="ORF">SAMN04490369_10682</name>
    <name evidence="4" type="ORF">SAMN05878438_2507</name>
</gene>
<reference evidence="3 6" key="1">
    <citation type="submission" date="2016-10" db="EMBL/GenBank/DDBJ databases">
        <authorList>
            <person name="de Groot N.N."/>
        </authorList>
    </citation>
    <scope>NUCLEOTIDE SEQUENCE [LARGE SCALE GENOMIC DNA]</scope>
    <source>
        <strain evidence="3 6">558</strain>
    </source>
</reference>
<evidence type="ECO:0000313" key="3">
    <source>
        <dbReference type="EMBL" id="SEO30707.1"/>
    </source>
</evidence>
<dbReference type="Proteomes" id="UP000501053">
    <property type="component" value="Chromosome"/>
</dbReference>
<reference evidence="1 8" key="3">
    <citation type="submission" date="2020-02" db="EMBL/GenBank/DDBJ databases">
        <title>Complete Genome Sequence of Halomonas meridiana strain BAA-801, Isolated from Deep Sea Thermal Vent.</title>
        <authorList>
            <person name="Takahashi Y."/>
            <person name="Takahashi H."/>
            <person name="Galipon J."/>
            <person name="Arakawa K."/>
        </authorList>
    </citation>
    <scope>NUCLEOTIDE SEQUENCE [LARGE SCALE GENOMIC DNA]</scope>
    <source>
        <strain evidence="1 8">Slthf1</strain>
    </source>
</reference>
<accession>A0A1H8NM97</accession>
<name>A0A0D7UU94_9GAMM</name>
<dbReference type="STRING" id="77097.SAMN04490369_10682"/>
<dbReference type="AlphaFoldDB" id="A0A0D7UU94"/>
<dbReference type="OrthoDB" id="278693at2"/>
<dbReference type="Proteomes" id="UP000503197">
    <property type="component" value="Chromosome"/>
</dbReference>
<dbReference type="PATRIC" id="fig|29570.3.peg.2501"/>
<accession>A0A0D7UU94</accession>